<keyword evidence="2 3" id="KW-0727">SH2 domain</keyword>
<dbReference type="InterPro" id="IPR001217">
    <property type="entry name" value="STAT"/>
</dbReference>
<organism evidence="6 7">
    <name type="scientific">Striga asiatica</name>
    <name type="common">Asiatic witchweed</name>
    <name type="synonym">Buchnera asiatica</name>
    <dbReference type="NCBI Taxonomy" id="4170"/>
    <lineage>
        <taxon>Eukaryota</taxon>
        <taxon>Viridiplantae</taxon>
        <taxon>Streptophyta</taxon>
        <taxon>Embryophyta</taxon>
        <taxon>Tracheophyta</taxon>
        <taxon>Spermatophyta</taxon>
        <taxon>Magnoliopsida</taxon>
        <taxon>eudicotyledons</taxon>
        <taxon>Gunneridae</taxon>
        <taxon>Pentapetalae</taxon>
        <taxon>asterids</taxon>
        <taxon>lamiids</taxon>
        <taxon>Lamiales</taxon>
        <taxon>Orobanchaceae</taxon>
        <taxon>Buchnereae</taxon>
        <taxon>Striga</taxon>
    </lineage>
</organism>
<dbReference type="InterPro" id="IPR036860">
    <property type="entry name" value="SH2_dom_sf"/>
</dbReference>
<feature type="region of interest" description="Disordered" evidence="4">
    <location>
        <begin position="900"/>
        <end position="937"/>
    </location>
</feature>
<gene>
    <name evidence="6" type="ORF">STAS_31497</name>
</gene>
<keyword evidence="1" id="KW-0732">Signal</keyword>
<evidence type="ECO:0000256" key="2">
    <source>
        <dbReference type="ARBA" id="ARBA00022999"/>
    </source>
</evidence>
<dbReference type="InterPro" id="IPR012946">
    <property type="entry name" value="X8"/>
</dbReference>
<evidence type="ECO:0000259" key="5">
    <source>
        <dbReference type="PROSITE" id="PS50001"/>
    </source>
</evidence>
<evidence type="ECO:0000313" key="6">
    <source>
        <dbReference type="EMBL" id="GER53948.1"/>
    </source>
</evidence>
<dbReference type="Proteomes" id="UP000325081">
    <property type="component" value="Unassembled WGS sequence"/>
</dbReference>
<feature type="domain" description="SH2" evidence="5">
    <location>
        <begin position="618"/>
        <end position="672"/>
    </location>
</feature>
<dbReference type="GO" id="GO:0003700">
    <property type="term" value="F:DNA-binding transcription factor activity"/>
    <property type="evidence" value="ECO:0007669"/>
    <property type="project" value="InterPro"/>
</dbReference>
<dbReference type="SUPFAM" id="SSF55550">
    <property type="entry name" value="SH2 domain"/>
    <property type="match status" value="1"/>
</dbReference>
<dbReference type="Gene3D" id="1.20.58.1040">
    <property type="match status" value="1"/>
</dbReference>
<reference evidence="7" key="1">
    <citation type="journal article" date="2019" name="Curr. Biol.">
        <title>Genome Sequence of Striga asiatica Provides Insight into the Evolution of Plant Parasitism.</title>
        <authorList>
            <person name="Yoshida S."/>
            <person name="Kim S."/>
            <person name="Wafula E.K."/>
            <person name="Tanskanen J."/>
            <person name="Kim Y.M."/>
            <person name="Honaas L."/>
            <person name="Yang Z."/>
            <person name="Spallek T."/>
            <person name="Conn C.E."/>
            <person name="Ichihashi Y."/>
            <person name="Cheong K."/>
            <person name="Cui S."/>
            <person name="Der J.P."/>
            <person name="Gundlach H."/>
            <person name="Jiao Y."/>
            <person name="Hori C."/>
            <person name="Ishida J.K."/>
            <person name="Kasahara H."/>
            <person name="Kiba T."/>
            <person name="Kim M.S."/>
            <person name="Koo N."/>
            <person name="Laohavisit A."/>
            <person name="Lee Y.H."/>
            <person name="Lumba S."/>
            <person name="McCourt P."/>
            <person name="Mortimer J.C."/>
            <person name="Mutuku J.M."/>
            <person name="Nomura T."/>
            <person name="Sasaki-Sekimoto Y."/>
            <person name="Seto Y."/>
            <person name="Wang Y."/>
            <person name="Wakatake T."/>
            <person name="Sakakibara H."/>
            <person name="Demura T."/>
            <person name="Yamaguchi S."/>
            <person name="Yoneyama K."/>
            <person name="Manabe R.I."/>
            <person name="Nelson D.C."/>
            <person name="Schulman A.H."/>
            <person name="Timko M.P."/>
            <person name="dePamphilis C.W."/>
            <person name="Choi D."/>
            <person name="Shirasu K."/>
        </authorList>
    </citation>
    <scope>NUCLEOTIDE SEQUENCE [LARGE SCALE GENOMIC DNA]</scope>
    <source>
        <strain evidence="7">cv. UVA1</strain>
    </source>
</reference>
<dbReference type="Pfam" id="PF07983">
    <property type="entry name" value="X8"/>
    <property type="match status" value="1"/>
</dbReference>
<dbReference type="PROSITE" id="PS50001">
    <property type="entry name" value="SH2"/>
    <property type="match status" value="1"/>
</dbReference>
<protein>
    <submittedName>
        <fullName evidence="6">SH2 domain protein B</fullName>
    </submittedName>
</protein>
<dbReference type="OrthoDB" id="10263919at2759"/>
<dbReference type="AlphaFoldDB" id="A0A5A7R923"/>
<evidence type="ECO:0000313" key="7">
    <source>
        <dbReference type="Proteomes" id="UP000325081"/>
    </source>
</evidence>
<dbReference type="SMART" id="SM00768">
    <property type="entry name" value="X8"/>
    <property type="match status" value="1"/>
</dbReference>
<dbReference type="InterPro" id="IPR000980">
    <property type="entry name" value="SH2"/>
</dbReference>
<name>A0A5A7R923_STRAF</name>
<proteinExistence type="predicted"/>
<sequence>MGAFGGTEDKDYVLLRNVKVEFKGDDVCDGSEGEENGVFSLCFWLYIDSCACYPSVVLLQNHTKLTSSVPFLWLDDKKRMKLFPLLFLHEEAPGASIPTPWVDIPCASTEFEFPVKKWVHVGCEVLRDLVRLHVDGENVDEKPLTCSKKDSHEESLKGMYLAYPDENEDIIHGYVHGLDLMFPSAVVKSHYVKDPPMRLSFDHSSASEIEEDTDGVWSIVGGKASCRRSFSLDVTLLDAFDCIMHKELEVVASLYYADTETPVENSSDAESPLLTSYDGHEYASHDRPCKLTNGRASFKLKISQLSSKCENRLFQIKFDTPKYGKYPFLETLSPPIRCVSRSKNIRAAPQMCKKSSSNKIIGCGDPHGFVDGSLEMISNIVREAKPSPSSKRVKLGNDNIPFAMSNACYNSSHASASFENNAYGANVMRMRPVNQSGAENNNSSASDNSEATNFDPKVKLSFASPISDVIIFKYCLGGLAERCQLLKELAFSASEEQLANFAEQVSLFSGCSHHRQQIRMAKRLVDEGIRVWSSVPENNKHVLWEDLIFKMNESFMRISYSTRSFTDQDFECLRRIAGCRDLVSQGDFERVWSWLYPVACTLSQPAVNPMWNSVSPVWIQGFITKEEAEYALEGPQEPGTFVLRFPTSRSWPHPDAGSLVVTYIGGDHRIRHRLLSLDFINSLKDDNKKSEHSLGYRTVYLLEGYDCKATTGVVASRARTLAVGTDYKTFFIDFHPFIWQLLTVDKGSTGHAMPAISVYSQTMIAMIEYLISLECRIQFLVNEVVVRAGPNWAHHNQPKIMGPIRPGSSVCNMGISLADPSQKTWCVAKPSSDVAALNSNLYYVCVQIGLDCSIFQPGHPCFQPDNLVSHASVAMNLYYQTYGRNTWNCDFKKSALTVTTDPSRAAEESADQSPAEGDGVRPGCGVVANSEPPSRAK</sequence>
<evidence type="ECO:0000256" key="4">
    <source>
        <dbReference type="SAM" id="MobiDB-lite"/>
    </source>
</evidence>
<accession>A0A5A7R923</accession>
<dbReference type="GO" id="GO:0007165">
    <property type="term" value="P:signal transduction"/>
    <property type="evidence" value="ECO:0007669"/>
    <property type="project" value="InterPro"/>
</dbReference>
<dbReference type="EMBL" id="BKCP01010848">
    <property type="protein sequence ID" value="GER53948.1"/>
    <property type="molecule type" value="Genomic_DNA"/>
</dbReference>
<evidence type="ECO:0000256" key="1">
    <source>
        <dbReference type="ARBA" id="ARBA00022729"/>
    </source>
</evidence>
<evidence type="ECO:0000256" key="3">
    <source>
        <dbReference type="PROSITE-ProRule" id="PRU00191"/>
    </source>
</evidence>
<comment type="caution">
    <text evidence="6">The sequence shown here is derived from an EMBL/GenBank/DDBJ whole genome shotgun (WGS) entry which is preliminary data.</text>
</comment>
<dbReference type="Gene3D" id="3.30.505.10">
    <property type="entry name" value="SH2 domain"/>
    <property type="match status" value="1"/>
</dbReference>
<dbReference type="PANTHER" id="PTHR11801">
    <property type="entry name" value="SIGNAL TRANSDUCER AND ACTIVATOR OF TRANSCRIPTION"/>
    <property type="match status" value="1"/>
</dbReference>
<keyword evidence="7" id="KW-1185">Reference proteome</keyword>